<comment type="caution">
    <text evidence="9">The sequence shown here is derived from an EMBL/GenBank/DDBJ whole genome shotgun (WGS) entry which is preliminary data.</text>
</comment>
<evidence type="ECO:0000256" key="5">
    <source>
        <dbReference type="ARBA" id="ARBA00045448"/>
    </source>
</evidence>
<dbReference type="PANTHER" id="PTHR11757:SF19">
    <property type="entry name" value="PROLYL ENDOPEPTIDASE-LIKE"/>
    <property type="match status" value="1"/>
</dbReference>
<evidence type="ECO:0000256" key="4">
    <source>
        <dbReference type="ARBA" id="ARBA00022825"/>
    </source>
</evidence>
<accession>A0AA35RL35</accession>
<keyword evidence="9" id="KW-0031">Aminopeptidase</keyword>
<keyword evidence="3 6" id="KW-0378">Hydrolase</keyword>
<dbReference type="PANTHER" id="PTHR11757">
    <property type="entry name" value="PROTEASE FAMILY S9A OLIGOPEPTIDASE"/>
    <property type="match status" value="1"/>
</dbReference>
<evidence type="ECO:0000313" key="10">
    <source>
        <dbReference type="Proteomes" id="UP001174909"/>
    </source>
</evidence>
<evidence type="ECO:0000259" key="8">
    <source>
        <dbReference type="Pfam" id="PF02897"/>
    </source>
</evidence>
<dbReference type="Gene3D" id="2.130.10.120">
    <property type="entry name" value="Prolyl oligopeptidase, N-terminal domain"/>
    <property type="match status" value="1"/>
</dbReference>
<evidence type="ECO:0000313" key="9">
    <source>
        <dbReference type="EMBL" id="CAI8012556.1"/>
    </source>
</evidence>
<dbReference type="InterPro" id="IPR051543">
    <property type="entry name" value="Serine_Peptidase_S9A"/>
</dbReference>
<evidence type="ECO:0000256" key="1">
    <source>
        <dbReference type="ARBA" id="ARBA00005228"/>
    </source>
</evidence>
<dbReference type="PRINTS" id="PR00862">
    <property type="entry name" value="PROLIGOPTASE"/>
</dbReference>
<evidence type="ECO:0000259" key="7">
    <source>
        <dbReference type="Pfam" id="PF00326"/>
    </source>
</evidence>
<comment type="similarity">
    <text evidence="1 6">Belongs to the peptidase S9A family.</text>
</comment>
<dbReference type="AlphaFoldDB" id="A0AA35RL35"/>
<gene>
    <name evidence="9" type="ORF">GBAR_LOCUS8057</name>
</gene>
<reference evidence="9" key="1">
    <citation type="submission" date="2023-03" db="EMBL/GenBank/DDBJ databases">
        <authorList>
            <person name="Steffen K."/>
            <person name="Cardenas P."/>
        </authorList>
    </citation>
    <scope>NUCLEOTIDE SEQUENCE</scope>
</reference>
<dbReference type="SUPFAM" id="SSF50993">
    <property type="entry name" value="Peptidase/esterase 'gauge' domain"/>
    <property type="match status" value="1"/>
</dbReference>
<dbReference type="GO" id="GO:0006508">
    <property type="term" value="P:proteolysis"/>
    <property type="evidence" value="ECO:0007669"/>
    <property type="project" value="UniProtKB-KW"/>
</dbReference>
<dbReference type="SUPFAM" id="SSF53474">
    <property type="entry name" value="alpha/beta-Hydrolases"/>
    <property type="match status" value="1"/>
</dbReference>
<dbReference type="Gene3D" id="3.40.50.1820">
    <property type="entry name" value="alpha/beta hydrolase"/>
    <property type="match status" value="1"/>
</dbReference>
<proteinExistence type="inferred from homology"/>
<protein>
    <recommendedName>
        <fullName evidence="6">Prolyl endopeptidase</fullName>
        <ecNumber evidence="6">3.4.21.-</ecNumber>
    </recommendedName>
</protein>
<dbReference type="GO" id="GO:0004252">
    <property type="term" value="F:serine-type endopeptidase activity"/>
    <property type="evidence" value="ECO:0007669"/>
    <property type="project" value="UniProtKB-UniRule"/>
</dbReference>
<evidence type="ECO:0000256" key="3">
    <source>
        <dbReference type="ARBA" id="ARBA00022801"/>
    </source>
</evidence>
<name>A0AA35RL35_GEOBA</name>
<feature type="domain" description="Peptidase S9 prolyl oligopeptidase catalytic" evidence="7">
    <location>
        <begin position="144"/>
        <end position="311"/>
    </location>
</feature>
<dbReference type="EC" id="3.4.21.-" evidence="6"/>
<keyword evidence="4 6" id="KW-0720">Serine protease</keyword>
<organism evidence="9 10">
    <name type="scientific">Geodia barretti</name>
    <name type="common">Barrett's horny sponge</name>
    <dbReference type="NCBI Taxonomy" id="519541"/>
    <lineage>
        <taxon>Eukaryota</taxon>
        <taxon>Metazoa</taxon>
        <taxon>Porifera</taxon>
        <taxon>Demospongiae</taxon>
        <taxon>Heteroscleromorpha</taxon>
        <taxon>Tetractinellida</taxon>
        <taxon>Astrophorina</taxon>
        <taxon>Geodiidae</taxon>
        <taxon>Geodia</taxon>
    </lineage>
</organism>
<feature type="domain" description="Peptidase S9A N-terminal" evidence="8">
    <location>
        <begin position="2"/>
        <end position="109"/>
    </location>
</feature>
<dbReference type="GO" id="GO:0004177">
    <property type="term" value="F:aminopeptidase activity"/>
    <property type="evidence" value="ECO:0007669"/>
    <property type="project" value="UniProtKB-KW"/>
</dbReference>
<dbReference type="Proteomes" id="UP001174909">
    <property type="component" value="Unassembled WGS sequence"/>
</dbReference>
<keyword evidence="10" id="KW-1185">Reference proteome</keyword>
<sequence>MRLATAPGNDPSEECWQPLVDASDEHYIRAFKSFSSFIAVEERIDGLDHVRLIGKSGESIYVQFPESAYTVGLDTNPEFQTDNLRLEYSSMVTPTTVFDYQVESAELEIRGSESATDPQRLRCLGLICTSTATALMASLSAIPPSFSTTRLSLLDRGFIFAIAHIRGGDDLGYHWYEAGKLDRRTNTFNDFVDAARYLVQEGYGSEGHIAIAGGSAGGQLMGAVVNQAPELWGAVAAHVPFVDALNTMLDDTLPLTPIEWPEWGNPIEDKDAFDCIRSYSPYDQLMPRDYPPILVTAGLNDPRVTYWEPAKSGRYDRLYEVAEEYAFMLTSMGLSQ</sequence>
<dbReference type="InterPro" id="IPR001375">
    <property type="entry name" value="Peptidase_S9_cat"/>
</dbReference>
<dbReference type="Pfam" id="PF02897">
    <property type="entry name" value="Peptidase_S9_N"/>
    <property type="match status" value="1"/>
</dbReference>
<dbReference type="InterPro" id="IPR023302">
    <property type="entry name" value="Pept_S9A_N"/>
</dbReference>
<dbReference type="EMBL" id="CASHTH010001194">
    <property type="protein sequence ID" value="CAI8012556.1"/>
    <property type="molecule type" value="Genomic_DNA"/>
</dbReference>
<keyword evidence="2 6" id="KW-0645">Protease</keyword>
<dbReference type="InterPro" id="IPR002470">
    <property type="entry name" value="Peptidase_S9A"/>
</dbReference>
<evidence type="ECO:0000256" key="6">
    <source>
        <dbReference type="RuleBase" id="RU368024"/>
    </source>
</evidence>
<dbReference type="InterPro" id="IPR029058">
    <property type="entry name" value="AB_hydrolase_fold"/>
</dbReference>
<comment type="function">
    <text evidence="5">Serine peptidase whose precise substrate specificity remains unclear. Does not cleave peptides after a arginine or lysine residue. Regulates trans-Golgi network morphology and sorting by regulating the membrane binding of the AP-1 complex. May play a role in the regulation of synaptic vesicle exocytosis.</text>
</comment>
<dbReference type="Pfam" id="PF00326">
    <property type="entry name" value="Peptidase_S9"/>
    <property type="match status" value="1"/>
</dbReference>
<evidence type="ECO:0000256" key="2">
    <source>
        <dbReference type="ARBA" id="ARBA00022670"/>
    </source>
</evidence>